<reference evidence="1 2" key="1">
    <citation type="submission" date="2023-12" db="EMBL/GenBank/DDBJ databases">
        <title>A high-quality genome assembly for Dillenia turbinata (Dilleniales).</title>
        <authorList>
            <person name="Chanderbali A."/>
        </authorList>
    </citation>
    <scope>NUCLEOTIDE SEQUENCE [LARGE SCALE GENOMIC DNA]</scope>
    <source>
        <strain evidence="1">LSX21</strain>
        <tissue evidence="1">Leaf</tissue>
    </source>
</reference>
<organism evidence="1 2">
    <name type="scientific">Dillenia turbinata</name>
    <dbReference type="NCBI Taxonomy" id="194707"/>
    <lineage>
        <taxon>Eukaryota</taxon>
        <taxon>Viridiplantae</taxon>
        <taxon>Streptophyta</taxon>
        <taxon>Embryophyta</taxon>
        <taxon>Tracheophyta</taxon>
        <taxon>Spermatophyta</taxon>
        <taxon>Magnoliopsida</taxon>
        <taxon>eudicotyledons</taxon>
        <taxon>Gunneridae</taxon>
        <taxon>Pentapetalae</taxon>
        <taxon>Dilleniales</taxon>
        <taxon>Dilleniaceae</taxon>
        <taxon>Dillenia</taxon>
    </lineage>
</organism>
<accession>A0AAN8W759</accession>
<dbReference type="AlphaFoldDB" id="A0AAN8W759"/>
<comment type="caution">
    <text evidence="1">The sequence shown here is derived from an EMBL/GenBank/DDBJ whole genome shotgun (WGS) entry which is preliminary data.</text>
</comment>
<evidence type="ECO:0000313" key="2">
    <source>
        <dbReference type="Proteomes" id="UP001370490"/>
    </source>
</evidence>
<sequence>MDDGSRYKWWSFLSMQEMYVTDVLISLTTMLSISTRSGLSESEINFLKEVLPNSFLHLLVSFDITSCNSFMCIVITDWDLFKHAYCHGGTCSPL</sequence>
<proteinExistence type="predicted"/>
<dbReference type="Proteomes" id="UP001370490">
    <property type="component" value="Unassembled WGS sequence"/>
</dbReference>
<name>A0AAN8W759_9MAGN</name>
<protein>
    <submittedName>
        <fullName evidence="1">Uncharacterized protein</fullName>
    </submittedName>
</protein>
<keyword evidence="2" id="KW-1185">Reference proteome</keyword>
<gene>
    <name evidence="1" type="ORF">RJ641_026565</name>
</gene>
<evidence type="ECO:0000313" key="1">
    <source>
        <dbReference type="EMBL" id="KAK6941188.1"/>
    </source>
</evidence>
<dbReference type="EMBL" id="JBAMMX010000004">
    <property type="protein sequence ID" value="KAK6941188.1"/>
    <property type="molecule type" value="Genomic_DNA"/>
</dbReference>